<proteinExistence type="predicted"/>
<dbReference type="Proteomes" id="UP000234331">
    <property type="component" value="Unassembled WGS sequence"/>
</dbReference>
<evidence type="ECO:0000313" key="2">
    <source>
        <dbReference type="EMBL" id="SNQ50138.1"/>
    </source>
</evidence>
<feature type="transmembrane region" description="Helical" evidence="1">
    <location>
        <begin position="24"/>
        <end position="43"/>
    </location>
</feature>
<accession>A0A2I2KWW1</accession>
<keyword evidence="1" id="KW-0472">Membrane</keyword>
<evidence type="ECO:0000256" key="1">
    <source>
        <dbReference type="SAM" id="Phobius"/>
    </source>
</evidence>
<dbReference type="AlphaFoldDB" id="A0A2I2KWW1"/>
<reference evidence="2 3" key="1">
    <citation type="submission" date="2017-06" db="EMBL/GenBank/DDBJ databases">
        <authorList>
            <person name="Kim H.J."/>
            <person name="Triplett B.A."/>
        </authorList>
    </citation>
    <scope>NUCLEOTIDE SEQUENCE [LARGE SCALE GENOMIC DNA]</scope>
    <source>
        <strain evidence="2">FRACA_ARgP5</strain>
    </source>
</reference>
<dbReference type="EMBL" id="FZMO01000346">
    <property type="protein sequence ID" value="SNQ50138.1"/>
    <property type="molecule type" value="Genomic_DNA"/>
</dbReference>
<organism evidence="2 3">
    <name type="scientific">Frankia canadensis</name>
    <dbReference type="NCBI Taxonomy" id="1836972"/>
    <lineage>
        <taxon>Bacteria</taxon>
        <taxon>Bacillati</taxon>
        <taxon>Actinomycetota</taxon>
        <taxon>Actinomycetes</taxon>
        <taxon>Frankiales</taxon>
        <taxon>Frankiaceae</taxon>
        <taxon>Frankia</taxon>
    </lineage>
</organism>
<evidence type="ECO:0000313" key="3">
    <source>
        <dbReference type="Proteomes" id="UP000234331"/>
    </source>
</evidence>
<protein>
    <submittedName>
        <fullName evidence="2">Phosphoesterase PA-phosphatase related</fullName>
    </submittedName>
</protein>
<dbReference type="InterPro" id="IPR036938">
    <property type="entry name" value="PAP2/HPO_sf"/>
</dbReference>
<name>A0A2I2KWW1_9ACTN</name>
<dbReference type="SUPFAM" id="SSF48317">
    <property type="entry name" value="Acid phosphatase/Vanadium-dependent haloperoxidase"/>
    <property type="match status" value="1"/>
</dbReference>
<keyword evidence="3" id="KW-1185">Reference proteome</keyword>
<dbReference type="RefSeq" id="WP_133150798.1">
    <property type="nucleotide sequence ID" value="NZ_FZMO01000346.1"/>
</dbReference>
<dbReference type="OrthoDB" id="5289372at2"/>
<gene>
    <name evidence="2" type="ORF">FRACA_410012</name>
</gene>
<keyword evidence="1" id="KW-1133">Transmembrane helix</keyword>
<keyword evidence="1" id="KW-0812">Transmembrane</keyword>
<sequence>MRATPDGSMRPPAARPDRYGRTRLLVAASSGVALIALTVAVFLRGGTPTAFDLSLHRWLVDHRGPALSDAAVAVSDTDTGVCAYVLAAMGGAAAVARRPR</sequence>